<protein>
    <recommendedName>
        <fullName evidence="2">DNA-binding protein</fullName>
    </recommendedName>
</protein>
<proteinExistence type="predicted"/>
<name>A0A6J4PUM3_9BACT</name>
<dbReference type="AlphaFoldDB" id="A0A6J4PUM3"/>
<sequence>MVTLQEAALLTGHDVKAIHSMMENRHIHYCYLKPETPSVCLRSLCLF</sequence>
<accession>A0A6J4PUM3</accession>
<dbReference type="EMBL" id="CADCUR010000286">
    <property type="protein sequence ID" value="CAA9425930.1"/>
    <property type="molecule type" value="Genomic_DNA"/>
</dbReference>
<reference evidence="1" key="1">
    <citation type="submission" date="2020-02" db="EMBL/GenBank/DDBJ databases">
        <authorList>
            <person name="Meier V. D."/>
        </authorList>
    </citation>
    <scope>NUCLEOTIDE SEQUENCE</scope>
    <source>
        <strain evidence="1">AVDCRST_MAG74</strain>
    </source>
</reference>
<evidence type="ECO:0000313" key="1">
    <source>
        <dbReference type="EMBL" id="CAA9425930.1"/>
    </source>
</evidence>
<organism evidence="1">
    <name type="scientific">uncultured Pyrinomonadaceae bacterium</name>
    <dbReference type="NCBI Taxonomy" id="2283094"/>
    <lineage>
        <taxon>Bacteria</taxon>
        <taxon>Pseudomonadati</taxon>
        <taxon>Acidobacteriota</taxon>
        <taxon>Blastocatellia</taxon>
        <taxon>Blastocatellales</taxon>
        <taxon>Pyrinomonadaceae</taxon>
        <taxon>environmental samples</taxon>
    </lineage>
</organism>
<gene>
    <name evidence="1" type="ORF">AVDCRST_MAG74-3556</name>
</gene>
<evidence type="ECO:0008006" key="2">
    <source>
        <dbReference type="Google" id="ProtNLM"/>
    </source>
</evidence>